<accession>A0A1H1T9C5</accession>
<dbReference type="Pfam" id="PF00196">
    <property type="entry name" value="GerE"/>
    <property type="match status" value="1"/>
</dbReference>
<dbReference type="GO" id="GO:0006355">
    <property type="term" value="P:regulation of DNA-templated transcription"/>
    <property type="evidence" value="ECO:0007669"/>
    <property type="project" value="InterPro"/>
</dbReference>
<evidence type="ECO:0000259" key="2">
    <source>
        <dbReference type="PROSITE" id="PS50043"/>
    </source>
</evidence>
<dbReference type="SUPFAM" id="SSF46894">
    <property type="entry name" value="C-terminal effector domain of the bipartite response regulators"/>
    <property type="match status" value="1"/>
</dbReference>
<dbReference type="SMART" id="SM00421">
    <property type="entry name" value="HTH_LUXR"/>
    <property type="match status" value="1"/>
</dbReference>
<dbReference type="STRING" id="629680.SAMN04489751_2311"/>
<dbReference type="CDD" id="cd06170">
    <property type="entry name" value="LuxR_C_like"/>
    <property type="match status" value="1"/>
</dbReference>
<dbReference type="InterPro" id="IPR036388">
    <property type="entry name" value="WH-like_DNA-bd_sf"/>
</dbReference>
<feature type="compositionally biased region" description="Basic and acidic residues" evidence="1">
    <location>
        <begin position="692"/>
        <end position="709"/>
    </location>
</feature>
<proteinExistence type="predicted"/>
<evidence type="ECO:0000313" key="4">
    <source>
        <dbReference type="Proteomes" id="UP000199700"/>
    </source>
</evidence>
<feature type="domain" description="HTH luxR-type" evidence="2">
    <location>
        <begin position="756"/>
        <end position="821"/>
    </location>
</feature>
<dbReference type="AlphaFoldDB" id="A0A1H1T9C5"/>
<dbReference type="InterPro" id="IPR000792">
    <property type="entry name" value="Tscrpt_reg_LuxR_C"/>
</dbReference>
<evidence type="ECO:0000313" key="3">
    <source>
        <dbReference type="EMBL" id="SDS56768.1"/>
    </source>
</evidence>
<evidence type="ECO:0000256" key="1">
    <source>
        <dbReference type="SAM" id="MobiDB-lite"/>
    </source>
</evidence>
<dbReference type="Proteomes" id="UP000199700">
    <property type="component" value="Chromosome"/>
</dbReference>
<organism evidence="3 4">
    <name type="scientific">Brevibacterium sandarakinum</name>
    <dbReference type="NCBI Taxonomy" id="629680"/>
    <lineage>
        <taxon>Bacteria</taxon>
        <taxon>Bacillati</taxon>
        <taxon>Actinomycetota</taxon>
        <taxon>Actinomycetes</taxon>
        <taxon>Micrococcales</taxon>
        <taxon>Brevibacteriaceae</taxon>
        <taxon>Brevibacterium</taxon>
    </lineage>
</organism>
<name>A0A1H1T9C5_BRESA</name>
<dbReference type="InterPro" id="IPR016032">
    <property type="entry name" value="Sig_transdc_resp-reg_C-effctor"/>
</dbReference>
<dbReference type="Gene3D" id="1.10.10.10">
    <property type="entry name" value="Winged helix-like DNA-binding domain superfamily/Winged helix DNA-binding domain"/>
    <property type="match status" value="1"/>
</dbReference>
<reference evidence="3" key="1">
    <citation type="submission" date="2016-10" db="EMBL/GenBank/DDBJ databases">
        <authorList>
            <person name="Varghese N."/>
            <person name="Submissions S."/>
        </authorList>
    </citation>
    <scope>NUCLEOTIDE SEQUENCE [LARGE SCALE GENOMIC DNA]</scope>
    <source>
        <strain evidence="3">DSM 22082</strain>
    </source>
</reference>
<dbReference type="OrthoDB" id="3178268at2"/>
<dbReference type="EMBL" id="LT629739">
    <property type="protein sequence ID" value="SDS56768.1"/>
    <property type="molecule type" value="Genomic_DNA"/>
</dbReference>
<feature type="region of interest" description="Disordered" evidence="1">
    <location>
        <begin position="679"/>
        <end position="709"/>
    </location>
</feature>
<gene>
    <name evidence="3" type="ORF">SAMN04489751_2311</name>
</gene>
<feature type="region of interest" description="Disordered" evidence="1">
    <location>
        <begin position="1"/>
        <end position="26"/>
    </location>
</feature>
<keyword evidence="4" id="KW-1185">Reference proteome</keyword>
<dbReference type="PROSITE" id="PS50043">
    <property type="entry name" value="HTH_LUXR_2"/>
    <property type="match status" value="1"/>
</dbReference>
<protein>
    <submittedName>
        <fullName evidence="3">Regulatory protein, luxR family</fullName>
    </submittedName>
</protein>
<dbReference type="RefSeq" id="WP_092105758.1">
    <property type="nucleotide sequence ID" value="NZ_LT629739.1"/>
</dbReference>
<dbReference type="GO" id="GO:0003677">
    <property type="term" value="F:DNA binding"/>
    <property type="evidence" value="ECO:0007669"/>
    <property type="project" value="InterPro"/>
</dbReference>
<sequence>MHDSADHTPPSPSATPLSGDGAFPGERATSARSFATRLAEFAPDLPDASWKKLFLQTSGHLLAGQAVLQGAESLGHDLSAVDADRYSDLLATNVLTQIRHHAPDSPELRLAHLLSFMRDINADTLEIAAGAMPHLGSFAIPNDPEDSGPFDTADLTAHLVEDGLLLPALDRTGHHTIPPVLRTIMLRLYDARDRHSESRSRRALGASAADWLSAPAAYHSVGFDEALRQVADAGEWNALIDLWADRGHALMVDHFDSTIEAFSKVPEAQGQKSAVLAEAMGDSLQVDEVRRRLGARNPLTVLNEVNFEHAAVPTLDSQLDRIKDGDFTVDDIMIMAIASMRRQKLLGQSDKGLQIAQSALELINDSRHFQTTPSRLCEARFHLEHGITAVFVGKLTDSVQLLRRSIVITELATTSSPYLLLPAHAYSALAHAMLGNGTSSDVHLRQFDELMDRTRFSSPHALTAYILARMIRAMDALDLDAAGEHSARLSDPSLGHHSWIGVAQYRSLLGILRNDVGIEGKRLQQVIDANRSSLPADGILRHTLQLMLVRLHLAQGHTHLAQNVLLETDSESPYIILARAQLHLTIGEHGTAEHLANRVLSQKSLDLHTQASARTVQAASLLGKGELVESDSVFVDALEYCRITASLTPLALVPKSLRDQLIQRSSSAAEWNLLAPVFTNGPRSDNAPDGGPHPEDDRNGGPRSEDAPDDELIRAADNARLGDGSIGWPEGLRPGGLQSGEWLRQRLLDLGETLRLRAGHALLSPSQRQLLALLDTQSSVSAIAAELRLVEGTVKNKLSNLYARLGVRNRRDALARGYEYGYLPVDH</sequence>